<dbReference type="Proteomes" id="UP000700596">
    <property type="component" value="Unassembled WGS sequence"/>
</dbReference>
<sequence>MYMGSTLHNGIEDIINPSFRNINFSESPDQQTVVTLLRNAWTAKPLTSNPDDAATETPLERWTRTIGRAYGTKYGDPELVEQNDDKQDVNTEWRKEILMTYNHFFADVGRFLREANSSMGHHHPPNHSSFTLTYDKVESVHSWETGMVIMPAWLDRGVKVSASRVRDDGEEGESFGVFDADHLIEEAWYIRRGVKVAFKIELEEGVEREGVAAVFVGGILCNEGQ</sequence>
<reference evidence="1" key="1">
    <citation type="journal article" date="2021" name="Nat. Commun.">
        <title>Genetic determinants of endophytism in the Arabidopsis root mycobiome.</title>
        <authorList>
            <person name="Mesny F."/>
            <person name="Miyauchi S."/>
            <person name="Thiergart T."/>
            <person name="Pickel B."/>
            <person name="Atanasova L."/>
            <person name="Karlsson M."/>
            <person name="Huettel B."/>
            <person name="Barry K.W."/>
            <person name="Haridas S."/>
            <person name="Chen C."/>
            <person name="Bauer D."/>
            <person name="Andreopoulos W."/>
            <person name="Pangilinan J."/>
            <person name="LaButti K."/>
            <person name="Riley R."/>
            <person name="Lipzen A."/>
            <person name="Clum A."/>
            <person name="Drula E."/>
            <person name="Henrissat B."/>
            <person name="Kohler A."/>
            <person name="Grigoriev I.V."/>
            <person name="Martin F.M."/>
            <person name="Hacquard S."/>
        </authorList>
    </citation>
    <scope>NUCLEOTIDE SEQUENCE</scope>
    <source>
        <strain evidence="1">MPI-CAGE-CH-0243</strain>
    </source>
</reference>
<dbReference type="OrthoDB" id="5118255at2759"/>
<dbReference type="AlphaFoldDB" id="A0A9P9EEV5"/>
<dbReference type="EMBL" id="JAGMWT010000002">
    <property type="protein sequence ID" value="KAH7135266.1"/>
    <property type="molecule type" value="Genomic_DNA"/>
</dbReference>
<keyword evidence="2" id="KW-1185">Reference proteome</keyword>
<evidence type="ECO:0000313" key="2">
    <source>
        <dbReference type="Proteomes" id="UP000700596"/>
    </source>
</evidence>
<proteinExistence type="predicted"/>
<organism evidence="1 2">
    <name type="scientific">Dendryphion nanum</name>
    <dbReference type="NCBI Taxonomy" id="256645"/>
    <lineage>
        <taxon>Eukaryota</taxon>
        <taxon>Fungi</taxon>
        <taxon>Dikarya</taxon>
        <taxon>Ascomycota</taxon>
        <taxon>Pezizomycotina</taxon>
        <taxon>Dothideomycetes</taxon>
        <taxon>Pleosporomycetidae</taxon>
        <taxon>Pleosporales</taxon>
        <taxon>Torulaceae</taxon>
        <taxon>Dendryphion</taxon>
    </lineage>
</organism>
<name>A0A9P9EEV5_9PLEO</name>
<comment type="caution">
    <text evidence="1">The sequence shown here is derived from an EMBL/GenBank/DDBJ whole genome shotgun (WGS) entry which is preliminary data.</text>
</comment>
<accession>A0A9P9EEV5</accession>
<evidence type="ECO:0000313" key="1">
    <source>
        <dbReference type="EMBL" id="KAH7135266.1"/>
    </source>
</evidence>
<protein>
    <submittedName>
        <fullName evidence="1">Uncharacterized protein</fullName>
    </submittedName>
</protein>
<gene>
    <name evidence="1" type="ORF">B0J11DRAFT_518012</name>
</gene>